<dbReference type="Proteomes" id="UP000238415">
    <property type="component" value="Unassembled WGS sequence"/>
</dbReference>
<comment type="caution">
    <text evidence="2">The sequence shown here is derived from an EMBL/GenBank/DDBJ whole genome shotgun (WGS) entry which is preliminary data.</text>
</comment>
<protein>
    <recommendedName>
        <fullName evidence="1">PDZ domain-containing protein</fullName>
    </recommendedName>
</protein>
<dbReference type="Gene3D" id="2.30.42.10">
    <property type="match status" value="1"/>
</dbReference>
<dbReference type="Pfam" id="PF04459">
    <property type="entry name" value="DUF512"/>
    <property type="match status" value="1"/>
</dbReference>
<dbReference type="Pfam" id="PF17820">
    <property type="entry name" value="PDZ_6"/>
    <property type="match status" value="1"/>
</dbReference>
<keyword evidence="3" id="KW-1185">Reference proteome</keyword>
<dbReference type="Pfam" id="PF19238">
    <property type="entry name" value="Radical_SAM_2"/>
    <property type="match status" value="1"/>
</dbReference>
<dbReference type="InterPro" id="IPR045375">
    <property type="entry name" value="Put_radical_SAM-like_N"/>
</dbReference>
<proteinExistence type="predicted"/>
<dbReference type="InterPro" id="IPR058240">
    <property type="entry name" value="rSAM_sf"/>
</dbReference>
<accession>A0A2T0AVH6</accession>
<name>A0A2T0AVH6_9FIRM</name>
<dbReference type="InterPro" id="IPR036034">
    <property type="entry name" value="PDZ_sf"/>
</dbReference>
<sequence length="453" mass="50316">MTEKRAVITYVRPGSIAAEMGICPGDILLTVNGEQVTDFIVYRYLTADENLEVEVAKPDGERWILEIEKDYGEDLGLEFASATFDGLRRCRNKCIFCFVDQMPLGLRSSLYVKDDDFRYSFLHGNFITLTNLKPEDWDYIFRWHISPLYISVHTTNPLLRNKLLGNPRAGEIMTQLKRLAAAGIVMHTQIVLCPGLNDGPELERTIKDLGGLFPAVQSIAVVPVGLTSSRKHLYPLRRVTPEEATAIIDQIEVWQASFRRRYGCGLVYGADEFYLLAGLPLPPAAYYDEFPQVENGVGLTRLFLDDFDAALAHAEPRPDGPRRIAIATGTLAAPLLKELLPKIKAKAGELELMVVPVTNHFFGPEVTVAGLLTGRDLIEGLKGTVSWLRGKEGWVLIPDVMLKREALIFLDDLTPEVVARELGVKVEVVPTNGKGLIAGCCGIEMEESFCPNQ</sequence>
<dbReference type="SUPFAM" id="SSF50156">
    <property type="entry name" value="PDZ domain-like"/>
    <property type="match status" value="1"/>
</dbReference>
<organism evidence="2 3">
    <name type="scientific">Neomoorella humiferrea</name>
    <dbReference type="NCBI Taxonomy" id="676965"/>
    <lineage>
        <taxon>Bacteria</taxon>
        <taxon>Bacillati</taxon>
        <taxon>Bacillota</taxon>
        <taxon>Clostridia</taxon>
        <taxon>Neomoorellales</taxon>
        <taxon>Neomoorellaceae</taxon>
        <taxon>Neomoorella</taxon>
    </lineage>
</organism>
<feature type="domain" description="PDZ" evidence="1">
    <location>
        <begin position="1"/>
        <end position="38"/>
    </location>
</feature>
<evidence type="ECO:0000313" key="3">
    <source>
        <dbReference type="Proteomes" id="UP000238415"/>
    </source>
</evidence>
<dbReference type="Gene3D" id="3.20.20.70">
    <property type="entry name" value="Aldolase class I"/>
    <property type="match status" value="1"/>
</dbReference>
<dbReference type="AlphaFoldDB" id="A0A2T0AVH6"/>
<dbReference type="InterPro" id="IPR041489">
    <property type="entry name" value="PDZ_6"/>
</dbReference>
<gene>
    <name evidence="2" type="ORF">MOHU_06610</name>
</gene>
<dbReference type="PROSITE" id="PS50106">
    <property type="entry name" value="PDZ"/>
    <property type="match status" value="1"/>
</dbReference>
<dbReference type="InterPro" id="IPR001478">
    <property type="entry name" value="PDZ"/>
</dbReference>
<dbReference type="SUPFAM" id="SSF102114">
    <property type="entry name" value="Radical SAM enzymes"/>
    <property type="match status" value="1"/>
</dbReference>
<evidence type="ECO:0000313" key="2">
    <source>
        <dbReference type="EMBL" id="PRR74680.1"/>
    </source>
</evidence>
<dbReference type="RefSeq" id="WP_170066169.1">
    <property type="nucleotide sequence ID" value="NZ_CP136419.1"/>
</dbReference>
<dbReference type="InterPro" id="IPR007549">
    <property type="entry name" value="DUF512"/>
</dbReference>
<dbReference type="EMBL" id="PVXM01000007">
    <property type="protein sequence ID" value="PRR74680.1"/>
    <property type="molecule type" value="Genomic_DNA"/>
</dbReference>
<evidence type="ECO:0000259" key="1">
    <source>
        <dbReference type="PROSITE" id="PS50106"/>
    </source>
</evidence>
<dbReference type="InterPro" id="IPR013785">
    <property type="entry name" value="Aldolase_TIM"/>
</dbReference>
<reference evidence="2 3" key="1">
    <citation type="submission" date="2018-03" db="EMBL/GenBank/DDBJ databases">
        <title>Genome sequence of Moorella humiferrea DSM 23265.</title>
        <authorList>
            <person name="Poehlein A."/>
            <person name="Daniel R."/>
        </authorList>
    </citation>
    <scope>NUCLEOTIDE SEQUENCE [LARGE SCALE GENOMIC DNA]</scope>
    <source>
        <strain evidence="2 3">DSM 23265</strain>
    </source>
</reference>